<organism evidence="1 3">
    <name type="scientific">Staphylococcus condimenti</name>
    <dbReference type="NCBI Taxonomy" id="70255"/>
    <lineage>
        <taxon>Bacteria</taxon>
        <taxon>Bacillati</taxon>
        <taxon>Bacillota</taxon>
        <taxon>Bacilli</taxon>
        <taxon>Bacillales</taxon>
        <taxon>Staphylococcaceae</taxon>
        <taxon>Staphylococcus</taxon>
    </lineage>
</organism>
<dbReference type="GeneID" id="93727126"/>
<evidence type="ECO:0000313" key="2">
    <source>
        <dbReference type="EMBL" id="QQS83130.1"/>
    </source>
</evidence>
<dbReference type="Proteomes" id="UP000595942">
    <property type="component" value="Chromosome"/>
</dbReference>
<dbReference type="RefSeq" id="WP_047132961.1">
    <property type="nucleotide sequence ID" value="NZ_CP015114.1"/>
</dbReference>
<gene>
    <name evidence="1" type="ORF">I6J05_01115</name>
    <name evidence="2" type="ORF">I6J05_02050</name>
</gene>
<reference evidence="1 3" key="1">
    <citation type="submission" date="2021-01" db="EMBL/GenBank/DDBJ databases">
        <title>FDA dAtabase for Regulatory Grade micrObial Sequences (FDA-ARGOS): Supporting development and validation of Infectious Disease Dx tests.</title>
        <authorList>
            <person name="Sproer C."/>
            <person name="Gronow S."/>
            <person name="Severitt S."/>
            <person name="Schroder I."/>
            <person name="Tallon L."/>
            <person name="Sadzewicz L."/>
            <person name="Zhao X."/>
            <person name="Boylan J."/>
            <person name="Ott S."/>
            <person name="Bowen H."/>
            <person name="Vavikolanu K."/>
            <person name="Mehta A."/>
            <person name="Aluvathingal J."/>
            <person name="Nadendla S."/>
            <person name="Lowell S."/>
            <person name="Myers T."/>
            <person name="Yan Y."/>
            <person name="Sichtig H."/>
        </authorList>
    </citation>
    <scope>NUCLEOTIDE SEQUENCE [LARGE SCALE GENOMIC DNA]</scope>
    <source>
        <strain evidence="1 3">FDAARGOS_1148</strain>
    </source>
</reference>
<name>A0A143P9M3_9STAP</name>
<dbReference type="EMBL" id="CP068073">
    <property type="protein sequence ID" value="QQS82947.1"/>
    <property type="molecule type" value="Genomic_DNA"/>
</dbReference>
<keyword evidence="3" id="KW-1185">Reference proteome</keyword>
<proteinExistence type="predicted"/>
<dbReference type="EMBL" id="CP068073">
    <property type="protein sequence ID" value="QQS83130.1"/>
    <property type="molecule type" value="Genomic_DNA"/>
</dbReference>
<dbReference type="KEGG" id="scv:A4G25_03650"/>
<dbReference type="AlphaFoldDB" id="A0A143P9M3"/>
<evidence type="ECO:0000313" key="1">
    <source>
        <dbReference type="EMBL" id="QQS82947.1"/>
    </source>
</evidence>
<sequence>MDYKYEKAIINQSELNRESGRKKNMELIDELKEVYRKAKAFDEVLDVSSWNAMDVGDAVHSIVREYEEENINE</sequence>
<accession>A0A143P9M3</accession>
<evidence type="ECO:0000313" key="3">
    <source>
        <dbReference type="Proteomes" id="UP000595942"/>
    </source>
</evidence>
<dbReference type="KEGG" id="scv:A4G25_04550"/>
<protein>
    <submittedName>
        <fullName evidence="1">Uncharacterized protein</fullName>
    </submittedName>
</protein>